<evidence type="ECO:0000259" key="10">
    <source>
        <dbReference type="PROSITE" id="PS50011"/>
    </source>
</evidence>
<dbReference type="InterPro" id="IPR000719">
    <property type="entry name" value="Prot_kinase_dom"/>
</dbReference>
<dbReference type="EMBL" id="GEEE01020615">
    <property type="protein sequence ID" value="JAP42610.1"/>
    <property type="molecule type" value="Transcribed_RNA"/>
</dbReference>
<dbReference type="PANTHER" id="PTHR13954:SF6">
    <property type="entry name" value="NON-SPECIFIC SERINE_THREONINE PROTEIN KINASE"/>
    <property type="match status" value="1"/>
</dbReference>
<keyword evidence="4 9" id="KW-0732">Signal</keyword>
<dbReference type="Gene3D" id="1.10.510.10">
    <property type="entry name" value="Transferase(Phosphotransferase) domain 1"/>
    <property type="match status" value="1"/>
</dbReference>
<dbReference type="GO" id="GO:0070059">
    <property type="term" value="P:intrinsic apoptotic signaling pathway in response to endoplasmic reticulum stress"/>
    <property type="evidence" value="ECO:0007669"/>
    <property type="project" value="TreeGrafter"/>
</dbReference>
<dbReference type="PROSITE" id="PS00108">
    <property type="entry name" value="PROTEIN_KINASE_ST"/>
    <property type="match status" value="1"/>
</dbReference>
<evidence type="ECO:0000256" key="5">
    <source>
        <dbReference type="ARBA" id="ARBA00022741"/>
    </source>
</evidence>
<feature type="chain" id="PRO_5007050749" evidence="9">
    <location>
        <begin position="26"/>
        <end position="1169"/>
    </location>
</feature>
<dbReference type="GO" id="GO:0004521">
    <property type="term" value="F:RNA endonuclease activity"/>
    <property type="evidence" value="ECO:0007669"/>
    <property type="project" value="InterPro"/>
</dbReference>
<evidence type="ECO:0000256" key="4">
    <source>
        <dbReference type="ARBA" id="ARBA00022729"/>
    </source>
</evidence>
<dbReference type="InterPro" id="IPR038357">
    <property type="entry name" value="KEN_sf"/>
</dbReference>
<dbReference type="InterPro" id="IPR011047">
    <property type="entry name" value="Quinoprotein_ADH-like_sf"/>
</dbReference>
<dbReference type="GO" id="GO:0036498">
    <property type="term" value="P:IRE1-mediated unfolded protein response"/>
    <property type="evidence" value="ECO:0007669"/>
    <property type="project" value="TreeGrafter"/>
</dbReference>
<dbReference type="Pfam" id="PF06479">
    <property type="entry name" value="Ribonuc_2-5A"/>
    <property type="match status" value="1"/>
</dbReference>
<keyword evidence="6" id="KW-0067">ATP-binding</keyword>
<dbReference type="PANTHER" id="PTHR13954">
    <property type="entry name" value="IRE1-RELATED"/>
    <property type="match status" value="1"/>
</dbReference>
<dbReference type="AlphaFoldDB" id="A0A0X3NU27"/>
<keyword evidence="7" id="KW-0472">Membrane</keyword>
<dbReference type="InterPro" id="IPR045133">
    <property type="entry name" value="IRE1/2-like"/>
</dbReference>
<dbReference type="GO" id="GO:0005524">
    <property type="term" value="F:ATP binding"/>
    <property type="evidence" value="ECO:0007669"/>
    <property type="project" value="UniProtKB-KW"/>
</dbReference>
<dbReference type="InterPro" id="IPR010513">
    <property type="entry name" value="KEN_dom"/>
</dbReference>
<dbReference type="Gene3D" id="3.30.200.20">
    <property type="entry name" value="Phosphorylase Kinase, domain 1"/>
    <property type="match status" value="1"/>
</dbReference>
<evidence type="ECO:0000256" key="9">
    <source>
        <dbReference type="SAM" id="SignalP"/>
    </source>
</evidence>
<keyword evidence="7" id="KW-1133">Transmembrane helix</keyword>
<dbReference type="GO" id="GO:0051082">
    <property type="term" value="F:unfolded protein binding"/>
    <property type="evidence" value="ECO:0007669"/>
    <property type="project" value="TreeGrafter"/>
</dbReference>
<feature type="region of interest" description="Disordered" evidence="8">
    <location>
        <begin position="1115"/>
        <end position="1169"/>
    </location>
</feature>
<evidence type="ECO:0000256" key="1">
    <source>
        <dbReference type="ARBA" id="ARBA00004167"/>
    </source>
</evidence>
<evidence type="ECO:0000256" key="3">
    <source>
        <dbReference type="ARBA" id="ARBA00022692"/>
    </source>
</evidence>
<dbReference type="SUPFAM" id="SSF56112">
    <property type="entry name" value="Protein kinase-like (PK-like)"/>
    <property type="match status" value="1"/>
</dbReference>
<accession>A0A0X3NU27</accession>
<dbReference type="InterPro" id="IPR008271">
    <property type="entry name" value="Ser/Thr_kinase_AS"/>
</dbReference>
<keyword evidence="5" id="KW-0547">Nucleotide-binding</keyword>
<gene>
    <name evidence="12" type="ORF">TR125055</name>
</gene>
<comment type="subcellular location">
    <subcellularLocation>
        <location evidence="1">Membrane</location>
        <topology evidence="1">Single-pass membrane protein</topology>
    </subcellularLocation>
</comment>
<dbReference type="GO" id="GO:0006397">
    <property type="term" value="P:mRNA processing"/>
    <property type="evidence" value="ECO:0007669"/>
    <property type="project" value="InterPro"/>
</dbReference>
<organism evidence="12">
    <name type="scientific">Schistocephalus solidus</name>
    <name type="common">Tapeworm</name>
    <dbReference type="NCBI Taxonomy" id="70667"/>
    <lineage>
        <taxon>Eukaryota</taxon>
        <taxon>Metazoa</taxon>
        <taxon>Spiralia</taxon>
        <taxon>Lophotrochozoa</taxon>
        <taxon>Platyhelminthes</taxon>
        <taxon>Cestoda</taxon>
        <taxon>Eucestoda</taxon>
        <taxon>Diphyllobothriidea</taxon>
        <taxon>Diphyllobothriidae</taxon>
        <taxon>Schistocephalus</taxon>
    </lineage>
</organism>
<reference evidence="12" key="1">
    <citation type="submission" date="2016-01" db="EMBL/GenBank/DDBJ databases">
        <title>Reference transcriptome for the parasite Schistocephalus solidus: insights into the molecular evolution of parasitism.</title>
        <authorList>
            <person name="Hebert F.O."/>
            <person name="Grambauer S."/>
            <person name="Barber I."/>
            <person name="Landry C.R."/>
            <person name="Aubin-Horth N."/>
        </authorList>
    </citation>
    <scope>NUCLEOTIDE SEQUENCE</scope>
</reference>
<feature type="signal peptide" evidence="9">
    <location>
        <begin position="1"/>
        <end position="25"/>
    </location>
</feature>
<evidence type="ECO:0000256" key="7">
    <source>
        <dbReference type="ARBA" id="ARBA00022989"/>
    </source>
</evidence>
<dbReference type="SUPFAM" id="SSF50998">
    <property type="entry name" value="Quinoprotein alcohol dehydrogenase-like"/>
    <property type="match status" value="1"/>
</dbReference>
<protein>
    <submittedName>
        <fullName evidence="12">Uncharacterized protein</fullName>
    </submittedName>
</protein>
<feature type="domain" description="Protein kinase" evidence="10">
    <location>
        <begin position="585"/>
        <end position="919"/>
    </location>
</feature>
<keyword evidence="2" id="KW-0808">Transferase</keyword>
<evidence type="ECO:0000313" key="12">
    <source>
        <dbReference type="EMBL" id="JAP42610.1"/>
    </source>
</evidence>
<sequence length="1169" mass="129364">MFLRMKRSYILILLLLISFSARGGATDEMHPAGELRLLVYTLRGEFLLVDRITGKVLWQHLSGFATECNYSGGPIILPDPLNGWLYVYSNVPSKDILYSINSTVADLVSRSPEFLNSLYSTGYKSDHWLHFDLASGRLIKNTNNFPADDFHSKTESGLGTVFPSEADRSIWESKNQLAVGISQYHFTLWDLISGRVKFNMTYQVLSSQAEPDFQSSTNLTHVATLQPSVVTFSGTKFLWRLPLSSPVVDLFTVFSPTLKEQQPAGPLVPVSGTRSLAAVPKTNTASQYLFDDAGDERQADADESLPSADSSRPRLAYQLRRLIFTTYALDLNATFYAPHLPSFVEAALWEDKFCGTLSLVPALYIGGSEKAPLYAIRTISEASLNRRATHRVSERLWLTASAAVEALQHEIHSNDSSIYDLTVTLMRQHNWDDGNAGAYWPKSLFGLYELSADSPRVDPSWSPKPHTSNRLFRITDASPSHDAIILPGSPLSTGLQGAQASPDAVAAPTFLALPLLLAVLLCVGCLVLPVAGLLWARNRALKDLSQSVETQHNSPTLPASFDSPDASGWAGHTADSLAHPGVVRFNINHVLGRGSNGTIVFDGFYGSQPAAIKRILRQPVFEKSWLREHNILLQHHHEHLIRCYWTGSSPNFHYLVLQRCEKSLLDVFSGTAVPSLHPLLSFNLGVIQSLYQLATAISFLHSSGVVHRDIKPGNVFLLHSAAASGGQFRLVLGDFGLSLPVQNGHFQNSFTLIALAGAAGGTKSMSTDCGLIQFGSLGWMAPEMAANSADLTPAVDVFAYGLVAFFILSAGRHPFDLEKPADMEAVDEEVLIDRSKKEAHSVALAASSSFHTLQSIQMAINDCHQPALRSLSEHSKDLGGGKIPDRMAQFLAQQLVQEALISAPSQRPPIDVLTKSPLFWSADEVMTFYTELSNFLDEPKPLRTNGLVRRSYLPTAPAPTLWETEMDDLQRKRRFMLADLQKHSSRVFSSSWLRHLDPLLVEDLRSVRSYQENSLVHLLRAVRNKRSHIWTLNPRVRTLIGETDAAMANHWNSRFPSLLPVLTCLARCHLHDVPQFQRFWPLHEGTGHALSTERACELLQFCEPSVPAKWARMQVSPENEVPPPRLECSTAASEEEEAGVDDNATVSLTAASMKTKRTRRRRPRELPKA</sequence>
<dbReference type="PROSITE" id="PS51392">
    <property type="entry name" value="KEN"/>
    <property type="match status" value="1"/>
</dbReference>
<evidence type="ECO:0000256" key="8">
    <source>
        <dbReference type="SAM" id="MobiDB-lite"/>
    </source>
</evidence>
<feature type="compositionally biased region" description="Basic residues" evidence="8">
    <location>
        <begin position="1154"/>
        <end position="1163"/>
    </location>
</feature>
<dbReference type="Pfam" id="PF00069">
    <property type="entry name" value="Pkinase"/>
    <property type="match status" value="1"/>
</dbReference>
<dbReference type="GO" id="GO:0004674">
    <property type="term" value="F:protein serine/threonine kinase activity"/>
    <property type="evidence" value="ECO:0007669"/>
    <property type="project" value="InterPro"/>
</dbReference>
<dbReference type="Gene3D" id="1.20.1440.180">
    <property type="entry name" value="KEN domain"/>
    <property type="match status" value="1"/>
</dbReference>
<proteinExistence type="predicted"/>
<name>A0A0X3NU27_SCHSO</name>
<dbReference type="InterPro" id="IPR011009">
    <property type="entry name" value="Kinase-like_dom_sf"/>
</dbReference>
<dbReference type="GO" id="GO:1990604">
    <property type="term" value="C:IRE1-TRAF2-ASK1 complex"/>
    <property type="evidence" value="ECO:0007669"/>
    <property type="project" value="TreeGrafter"/>
</dbReference>
<evidence type="ECO:0000259" key="11">
    <source>
        <dbReference type="PROSITE" id="PS51392"/>
    </source>
</evidence>
<evidence type="ECO:0000256" key="2">
    <source>
        <dbReference type="ARBA" id="ARBA00022679"/>
    </source>
</evidence>
<feature type="domain" description="KEN" evidence="11">
    <location>
        <begin position="948"/>
        <end position="1082"/>
    </location>
</feature>
<dbReference type="PROSITE" id="PS50011">
    <property type="entry name" value="PROTEIN_KINASE_DOM"/>
    <property type="match status" value="1"/>
</dbReference>
<keyword evidence="3" id="KW-0812">Transmembrane</keyword>
<dbReference type="SMART" id="SM00220">
    <property type="entry name" value="S_TKc"/>
    <property type="match status" value="1"/>
</dbReference>
<evidence type="ECO:0000256" key="6">
    <source>
        <dbReference type="ARBA" id="ARBA00022840"/>
    </source>
</evidence>